<dbReference type="PRINTS" id="PR00039">
    <property type="entry name" value="HTHLYSR"/>
</dbReference>
<dbReference type="PANTHER" id="PTHR30419:SF8">
    <property type="entry name" value="NITROGEN ASSIMILATION TRANSCRIPTIONAL ACTIVATOR-RELATED"/>
    <property type="match status" value="1"/>
</dbReference>
<dbReference type="Proteomes" id="UP000199516">
    <property type="component" value="Unassembled WGS sequence"/>
</dbReference>
<dbReference type="GO" id="GO:0005829">
    <property type="term" value="C:cytosol"/>
    <property type="evidence" value="ECO:0007669"/>
    <property type="project" value="TreeGrafter"/>
</dbReference>
<dbReference type="Gene3D" id="1.10.10.10">
    <property type="entry name" value="Winged helix-like DNA-binding domain superfamily/Winged helix DNA-binding domain"/>
    <property type="match status" value="1"/>
</dbReference>
<keyword evidence="3 6" id="KW-0238">DNA-binding</keyword>
<reference evidence="6 7" key="1">
    <citation type="submission" date="2016-10" db="EMBL/GenBank/DDBJ databases">
        <authorList>
            <person name="de Groot N.N."/>
        </authorList>
    </citation>
    <scope>NUCLEOTIDE SEQUENCE [LARGE SCALE GENOMIC DNA]</scope>
    <source>
        <strain evidence="6 7">DSM 23995</strain>
    </source>
</reference>
<feature type="domain" description="HTH lysR-type" evidence="5">
    <location>
        <begin position="1"/>
        <end position="58"/>
    </location>
</feature>
<evidence type="ECO:0000256" key="3">
    <source>
        <dbReference type="ARBA" id="ARBA00023125"/>
    </source>
</evidence>
<dbReference type="InterPro" id="IPR036390">
    <property type="entry name" value="WH_DNA-bd_sf"/>
</dbReference>
<comment type="similarity">
    <text evidence="1">Belongs to the LysR transcriptional regulatory family.</text>
</comment>
<sequence length="294" mass="33334">MLLRQLEYFVAVCEELHFTRAAEKLGITQPSLSQQIRELEHEMGTPLFDRIGKKISITSSGKLLLEHSQKIFQELEEAHIAISELNGLQKGHIKIGSLLTVVNYLLPPTVIEFRSIYPGIKLSILGLRTVDIYSKLLEGDLDIGVVSLPVMDDRFEFISLYSEEISLAVSVNHELSNEDSLSLEILKTTDSILPPTHYYLRQAINESCKMLGFEPKPVLEMTTMESIINMVKQNVGVSVLPRPYLDYLKNKDIKIIPITAPAPTREIGIIYQKEKYLSLAVREFIKQLEKRPLA</sequence>
<gene>
    <name evidence="6" type="ORF">SAMN05192532_102273</name>
</gene>
<evidence type="ECO:0000313" key="6">
    <source>
        <dbReference type="EMBL" id="SFE54842.1"/>
    </source>
</evidence>
<dbReference type="STRING" id="930128.SAMN05192532_102273"/>
<organism evidence="6 7">
    <name type="scientific">Alteribacillus iranensis</name>
    <dbReference type="NCBI Taxonomy" id="930128"/>
    <lineage>
        <taxon>Bacteria</taxon>
        <taxon>Bacillati</taxon>
        <taxon>Bacillota</taxon>
        <taxon>Bacilli</taxon>
        <taxon>Bacillales</taxon>
        <taxon>Bacillaceae</taxon>
        <taxon>Alteribacillus</taxon>
    </lineage>
</organism>
<dbReference type="InterPro" id="IPR050950">
    <property type="entry name" value="HTH-type_LysR_regulators"/>
</dbReference>
<protein>
    <submittedName>
        <fullName evidence="6">DNA-binding transcriptional regulator, LysR family</fullName>
    </submittedName>
</protein>
<proteinExistence type="inferred from homology"/>
<evidence type="ECO:0000256" key="2">
    <source>
        <dbReference type="ARBA" id="ARBA00023015"/>
    </source>
</evidence>
<accession>A0A1I2BF68</accession>
<evidence type="ECO:0000259" key="5">
    <source>
        <dbReference type="PROSITE" id="PS50931"/>
    </source>
</evidence>
<evidence type="ECO:0000256" key="1">
    <source>
        <dbReference type="ARBA" id="ARBA00009437"/>
    </source>
</evidence>
<dbReference type="Pfam" id="PF00126">
    <property type="entry name" value="HTH_1"/>
    <property type="match status" value="1"/>
</dbReference>
<dbReference type="GO" id="GO:0003700">
    <property type="term" value="F:DNA-binding transcription factor activity"/>
    <property type="evidence" value="ECO:0007669"/>
    <property type="project" value="InterPro"/>
</dbReference>
<name>A0A1I2BF68_9BACI</name>
<dbReference type="GO" id="GO:0003677">
    <property type="term" value="F:DNA binding"/>
    <property type="evidence" value="ECO:0007669"/>
    <property type="project" value="UniProtKB-KW"/>
</dbReference>
<dbReference type="InterPro" id="IPR000847">
    <property type="entry name" value="LysR_HTH_N"/>
</dbReference>
<dbReference type="InterPro" id="IPR005119">
    <property type="entry name" value="LysR_subst-bd"/>
</dbReference>
<keyword evidence="4" id="KW-0804">Transcription</keyword>
<dbReference type="AlphaFoldDB" id="A0A1I2BF68"/>
<dbReference type="SUPFAM" id="SSF53850">
    <property type="entry name" value="Periplasmic binding protein-like II"/>
    <property type="match status" value="1"/>
</dbReference>
<dbReference type="OrthoDB" id="9803735at2"/>
<dbReference type="EMBL" id="FONT01000002">
    <property type="protein sequence ID" value="SFE54842.1"/>
    <property type="molecule type" value="Genomic_DNA"/>
</dbReference>
<dbReference type="CDD" id="cd05466">
    <property type="entry name" value="PBP2_LTTR_substrate"/>
    <property type="match status" value="1"/>
</dbReference>
<keyword evidence="2" id="KW-0805">Transcription regulation</keyword>
<dbReference type="PROSITE" id="PS50931">
    <property type="entry name" value="HTH_LYSR"/>
    <property type="match status" value="1"/>
</dbReference>
<evidence type="ECO:0000313" key="7">
    <source>
        <dbReference type="Proteomes" id="UP000199516"/>
    </source>
</evidence>
<dbReference type="Gene3D" id="3.40.190.290">
    <property type="match status" value="1"/>
</dbReference>
<evidence type="ECO:0000256" key="4">
    <source>
        <dbReference type="ARBA" id="ARBA00023163"/>
    </source>
</evidence>
<dbReference type="SUPFAM" id="SSF46785">
    <property type="entry name" value="Winged helix' DNA-binding domain"/>
    <property type="match status" value="1"/>
</dbReference>
<dbReference type="RefSeq" id="WP_091658608.1">
    <property type="nucleotide sequence ID" value="NZ_FONT01000002.1"/>
</dbReference>
<dbReference type="FunFam" id="1.10.10.10:FF:000001">
    <property type="entry name" value="LysR family transcriptional regulator"/>
    <property type="match status" value="1"/>
</dbReference>
<dbReference type="PANTHER" id="PTHR30419">
    <property type="entry name" value="HTH-TYPE TRANSCRIPTIONAL REGULATOR YBHD"/>
    <property type="match status" value="1"/>
</dbReference>
<dbReference type="Pfam" id="PF03466">
    <property type="entry name" value="LysR_substrate"/>
    <property type="match status" value="1"/>
</dbReference>
<dbReference type="InterPro" id="IPR036388">
    <property type="entry name" value="WH-like_DNA-bd_sf"/>
</dbReference>
<keyword evidence="7" id="KW-1185">Reference proteome</keyword>